<gene>
    <name evidence="2" type="ORF">ABIG07_000015</name>
    <name evidence="3" type="ORF">ABIG07_000316</name>
    <name evidence="4" type="ORF">ABIG07_006863</name>
</gene>
<protein>
    <recommendedName>
        <fullName evidence="6">KfrA N-terminal DNA-binding domain-containing protein</fullName>
    </recommendedName>
</protein>
<evidence type="ECO:0000313" key="5">
    <source>
        <dbReference type="Proteomes" id="UP001565369"/>
    </source>
</evidence>
<comment type="caution">
    <text evidence="4">The sequence shown here is derived from an EMBL/GenBank/DDBJ whole genome shotgun (WGS) entry which is preliminary data.</text>
</comment>
<evidence type="ECO:0000256" key="1">
    <source>
        <dbReference type="SAM" id="Coils"/>
    </source>
</evidence>
<dbReference type="EMBL" id="JBGBZJ010000003">
    <property type="protein sequence ID" value="MEY9457915.1"/>
    <property type="molecule type" value="Genomic_DNA"/>
</dbReference>
<reference evidence="4 5" key="1">
    <citation type="submission" date="2024-07" db="EMBL/GenBank/DDBJ databases">
        <title>Genomic Encyclopedia of Type Strains, Phase V (KMG-V): Genome sequencing to study the core and pangenomes of soil and plant-associated prokaryotes.</title>
        <authorList>
            <person name="Whitman W."/>
        </authorList>
    </citation>
    <scope>NUCLEOTIDE SEQUENCE [LARGE SCALE GENOMIC DNA]</scope>
    <source>
        <strain evidence="4 5">USDA 152</strain>
    </source>
</reference>
<evidence type="ECO:0000313" key="4">
    <source>
        <dbReference type="EMBL" id="MEY9457915.1"/>
    </source>
</evidence>
<accession>A0ABV4G1Z6</accession>
<sequence length="135" mass="15326">MARGTGKSGVEVAQENVDELIEYLDEHKGKPLPRYGVELNRSAIAKACGFDRKVFQTNPRCAHLLEEADVADRKAHLTRLEQAEVVREMKAKVDGDRAELEAQNLRLMAENASLQRENERWRRLNTLMTLTGKLP</sequence>
<keyword evidence="5" id="KW-1185">Reference proteome</keyword>
<dbReference type="EMBL" id="JBGBZJ010000001">
    <property type="protein sequence ID" value="MEY9451067.1"/>
    <property type="molecule type" value="Genomic_DNA"/>
</dbReference>
<organism evidence="4 5">
    <name type="scientific">Bradyrhizobium ottawaense</name>
    <dbReference type="NCBI Taxonomy" id="931866"/>
    <lineage>
        <taxon>Bacteria</taxon>
        <taxon>Pseudomonadati</taxon>
        <taxon>Pseudomonadota</taxon>
        <taxon>Alphaproteobacteria</taxon>
        <taxon>Hyphomicrobiales</taxon>
        <taxon>Nitrobacteraceae</taxon>
        <taxon>Bradyrhizobium</taxon>
    </lineage>
</organism>
<evidence type="ECO:0000313" key="2">
    <source>
        <dbReference type="EMBL" id="MEY9451067.1"/>
    </source>
</evidence>
<dbReference type="RefSeq" id="WP_038975291.1">
    <property type="nucleotide sequence ID" value="NZ_JBGBZG010000001.1"/>
</dbReference>
<feature type="coiled-coil region" evidence="1">
    <location>
        <begin position="97"/>
        <end position="124"/>
    </location>
</feature>
<dbReference type="Proteomes" id="UP001565369">
    <property type="component" value="Unassembled WGS sequence"/>
</dbReference>
<dbReference type="EMBL" id="JBGBZJ010000002">
    <property type="protein sequence ID" value="MEY9451368.1"/>
    <property type="molecule type" value="Genomic_DNA"/>
</dbReference>
<evidence type="ECO:0008006" key="6">
    <source>
        <dbReference type="Google" id="ProtNLM"/>
    </source>
</evidence>
<keyword evidence="1" id="KW-0175">Coiled coil</keyword>
<proteinExistence type="predicted"/>
<name>A0ABV4G1Z6_9BRAD</name>
<evidence type="ECO:0000313" key="3">
    <source>
        <dbReference type="EMBL" id="MEY9451368.1"/>
    </source>
</evidence>